<feature type="chain" id="PRO_5042182568" description="EGF-like domain-containing protein" evidence="2">
    <location>
        <begin position="27"/>
        <end position="235"/>
    </location>
</feature>
<reference evidence="4" key="1">
    <citation type="journal article" date="2023" name="Science">
        <title>Genome structures resolve the early diversification of teleost fishes.</title>
        <authorList>
            <person name="Parey E."/>
            <person name="Louis A."/>
            <person name="Montfort J."/>
            <person name="Bouchez O."/>
            <person name="Roques C."/>
            <person name="Iampietro C."/>
            <person name="Lluch J."/>
            <person name="Castinel A."/>
            <person name="Donnadieu C."/>
            <person name="Desvignes T."/>
            <person name="Floi Bucao C."/>
            <person name="Jouanno E."/>
            <person name="Wen M."/>
            <person name="Mejri S."/>
            <person name="Dirks R."/>
            <person name="Jansen H."/>
            <person name="Henkel C."/>
            <person name="Chen W.J."/>
            <person name="Zahm M."/>
            <person name="Cabau C."/>
            <person name="Klopp C."/>
            <person name="Thompson A.W."/>
            <person name="Robinson-Rechavi M."/>
            <person name="Braasch I."/>
            <person name="Lecointre G."/>
            <person name="Bobe J."/>
            <person name="Postlethwait J.H."/>
            <person name="Berthelot C."/>
            <person name="Roest Crollius H."/>
            <person name="Guiguen Y."/>
        </authorList>
    </citation>
    <scope>NUCLEOTIDE SEQUENCE</scope>
    <source>
        <strain evidence="4">NC1722</strain>
    </source>
</reference>
<comment type="caution">
    <text evidence="4">The sequence shown here is derived from an EMBL/GenBank/DDBJ whole genome shotgun (WGS) entry which is preliminary data.</text>
</comment>
<feature type="transmembrane region" description="Helical" evidence="1">
    <location>
        <begin position="206"/>
        <end position="226"/>
    </location>
</feature>
<keyword evidence="1" id="KW-0812">Transmembrane</keyword>
<protein>
    <recommendedName>
        <fullName evidence="3">EGF-like domain-containing protein</fullName>
    </recommendedName>
</protein>
<dbReference type="PROSITE" id="PS00022">
    <property type="entry name" value="EGF_1"/>
    <property type="match status" value="1"/>
</dbReference>
<evidence type="ECO:0000256" key="1">
    <source>
        <dbReference type="SAM" id="Phobius"/>
    </source>
</evidence>
<keyword evidence="2" id="KW-0732">Signal</keyword>
<dbReference type="Proteomes" id="UP001221898">
    <property type="component" value="Unassembled WGS sequence"/>
</dbReference>
<evidence type="ECO:0000313" key="5">
    <source>
        <dbReference type="Proteomes" id="UP001221898"/>
    </source>
</evidence>
<organism evidence="4 5">
    <name type="scientific">Aldrovandia affinis</name>
    <dbReference type="NCBI Taxonomy" id="143900"/>
    <lineage>
        <taxon>Eukaryota</taxon>
        <taxon>Metazoa</taxon>
        <taxon>Chordata</taxon>
        <taxon>Craniata</taxon>
        <taxon>Vertebrata</taxon>
        <taxon>Euteleostomi</taxon>
        <taxon>Actinopterygii</taxon>
        <taxon>Neopterygii</taxon>
        <taxon>Teleostei</taxon>
        <taxon>Notacanthiformes</taxon>
        <taxon>Halosauridae</taxon>
        <taxon>Aldrovandia</taxon>
    </lineage>
</organism>
<dbReference type="AlphaFoldDB" id="A0AAD7R9C2"/>
<feature type="domain" description="EGF-like" evidence="3">
    <location>
        <begin position="187"/>
        <end position="198"/>
    </location>
</feature>
<name>A0AAD7R9C2_9TELE</name>
<dbReference type="PANTHER" id="PTHR15926:SF1">
    <property type="entry name" value="ALL-TRANS RETINOIC ACID-INDUCED DIFFERENTIATION FACTOR"/>
    <property type="match status" value="1"/>
</dbReference>
<sequence length="235" mass="24980">MTAGSCRTPTAVGMLVISFCFDASFQQTAFQWLSPQVCGLCEGAVHNGTAVGDFCAASAGRVEGRCCLGKRALDTNPITGLDLSNCSLKQVQDLNEAATATIIDLSANPALNMSGSVFQGFTQLQHLMLPARLACPGGNASWEKTETRGDVRLCEGQRNACDQVGHMSWDCPENSLCAPFGPGFFQCPCADGHHGYKCLREGQFPLAEVLGILAGGTVVVSILLWVTQRRKTKST</sequence>
<proteinExistence type="predicted"/>
<dbReference type="EMBL" id="JAINUG010000412">
    <property type="protein sequence ID" value="KAJ8372178.1"/>
    <property type="molecule type" value="Genomic_DNA"/>
</dbReference>
<gene>
    <name evidence="4" type="ORF">AAFF_G00293950</name>
</gene>
<keyword evidence="1" id="KW-0472">Membrane</keyword>
<dbReference type="InterPro" id="IPR000742">
    <property type="entry name" value="EGF"/>
</dbReference>
<feature type="signal peptide" evidence="2">
    <location>
        <begin position="1"/>
        <end position="26"/>
    </location>
</feature>
<evidence type="ECO:0000259" key="3">
    <source>
        <dbReference type="PROSITE" id="PS00022"/>
    </source>
</evidence>
<keyword evidence="1" id="KW-1133">Transmembrane helix</keyword>
<evidence type="ECO:0000256" key="2">
    <source>
        <dbReference type="SAM" id="SignalP"/>
    </source>
</evidence>
<evidence type="ECO:0000313" key="4">
    <source>
        <dbReference type="EMBL" id="KAJ8372178.1"/>
    </source>
</evidence>
<dbReference type="InterPro" id="IPR042350">
    <property type="entry name" value="ATRAID"/>
</dbReference>
<dbReference type="GO" id="GO:0045669">
    <property type="term" value="P:positive regulation of osteoblast differentiation"/>
    <property type="evidence" value="ECO:0007669"/>
    <property type="project" value="TreeGrafter"/>
</dbReference>
<keyword evidence="5" id="KW-1185">Reference proteome</keyword>
<accession>A0AAD7R9C2</accession>
<dbReference type="PANTHER" id="PTHR15926">
    <property type="entry name" value="ALL-TRANS RETINOIC ACID-INDUCED DIFFERENTIATION FACTOR"/>
    <property type="match status" value="1"/>
</dbReference>